<keyword evidence="11" id="KW-1185">Reference proteome</keyword>
<dbReference type="PANTHER" id="PTHR48022">
    <property type="entry name" value="PLASTIDIC GLUCOSE TRANSPORTER 4"/>
    <property type="match status" value="1"/>
</dbReference>
<dbReference type="GO" id="GO:0016020">
    <property type="term" value="C:membrane"/>
    <property type="evidence" value="ECO:0007669"/>
    <property type="project" value="UniProtKB-SubCell"/>
</dbReference>
<dbReference type="SUPFAM" id="SSF103473">
    <property type="entry name" value="MFS general substrate transporter"/>
    <property type="match status" value="1"/>
</dbReference>
<sequence length="514" mass="55685">MASRAFTRLMASYSHTSFMNHTNTVQIVLFVALGSLTYGYCASIIATTLAQPSFIAYFSLATRSDAAALSGAINGLFQAGGLVGALSCGPVADWLGRKKALAIGAALAAIGGGLQAGSVNIAMYIVMRFITGLGIGALVTLVPLYQSEIAPPQIRGLLVGMHGVLICVGYALASWVGVGFYFVNASGAQWRIPLAIQCLPPLTLAFGVLFLPESPRWLLSKDRIEAAFDSFKITRDDSVAADEGIIRAQFEVLHRQLLHEKENAVSYADMFRLPHYRKRCIIGFLTMFGAQGTATLVINNFGPLLYSQLSFGTVQQLLIQAGWISVCPIGNFINALVVDRLGRTRMLMFGFAGCIVALIGECATVAQYNKTQSRSVAAAAVFYLFLHIACFSSAVDATSYIYASEIFPTPVRAKGLSISVSGLFVATIIFLQVAPTAFESIGWRYYLLFIAITSVLFVVIWVWFPETRQQNLEDIGTLYGDDVSLFDEKIRAAQMGATGHESDKEARTREVEDL</sequence>
<feature type="transmembrane region" description="Helical" evidence="8">
    <location>
        <begin position="125"/>
        <end position="145"/>
    </location>
</feature>
<dbReference type="PANTHER" id="PTHR48022:SF11">
    <property type="entry name" value="MONOSACCHARIDE TRANSPORTER (HXT8), PUTATIVE (AFU_ORTHOLOGUE AFUA_2G08120)-RELATED"/>
    <property type="match status" value="1"/>
</dbReference>
<feature type="transmembrane region" description="Helical" evidence="8">
    <location>
        <begin position="157"/>
        <end position="182"/>
    </location>
</feature>
<feature type="transmembrane region" description="Helical" evidence="8">
    <location>
        <begin position="100"/>
        <end position="119"/>
    </location>
</feature>
<dbReference type="EMBL" id="LFRF01000035">
    <property type="protein sequence ID" value="KND87544.1"/>
    <property type="molecule type" value="Genomic_DNA"/>
</dbReference>
<keyword evidence="5 8" id="KW-1133">Transmembrane helix</keyword>
<evidence type="ECO:0000313" key="11">
    <source>
        <dbReference type="Proteomes" id="UP000036947"/>
    </source>
</evidence>
<feature type="transmembrane region" description="Helical" evidence="8">
    <location>
        <begin position="349"/>
        <end position="368"/>
    </location>
</feature>
<feature type="domain" description="Major facilitator superfamily (MFS) profile" evidence="9">
    <location>
        <begin position="27"/>
        <end position="468"/>
    </location>
</feature>
<feature type="transmembrane region" description="Helical" evidence="8">
    <location>
        <begin position="27"/>
        <end position="46"/>
    </location>
</feature>
<comment type="similarity">
    <text evidence="2 7">Belongs to the major facilitator superfamily. Sugar transporter (TC 2.A.1.1) family.</text>
</comment>
<dbReference type="Gene3D" id="1.20.1250.20">
    <property type="entry name" value="MFS general substrate transporter like domains"/>
    <property type="match status" value="1"/>
</dbReference>
<dbReference type="InterPro" id="IPR020846">
    <property type="entry name" value="MFS_dom"/>
</dbReference>
<evidence type="ECO:0000256" key="2">
    <source>
        <dbReference type="ARBA" id="ARBA00010992"/>
    </source>
</evidence>
<dbReference type="Pfam" id="PF00083">
    <property type="entry name" value="Sugar_tr"/>
    <property type="match status" value="1"/>
</dbReference>
<evidence type="ECO:0000256" key="6">
    <source>
        <dbReference type="ARBA" id="ARBA00023136"/>
    </source>
</evidence>
<dbReference type="InterPro" id="IPR005828">
    <property type="entry name" value="MFS_sugar_transport-like"/>
</dbReference>
<evidence type="ECO:0000256" key="5">
    <source>
        <dbReference type="ARBA" id="ARBA00022989"/>
    </source>
</evidence>
<gene>
    <name evidence="10" type="ORF">TOPH_07811</name>
</gene>
<dbReference type="InterPro" id="IPR005829">
    <property type="entry name" value="Sugar_transporter_CS"/>
</dbReference>
<keyword evidence="4 8" id="KW-0812">Transmembrane</keyword>
<feature type="transmembrane region" description="Helical" evidence="8">
    <location>
        <begin position="380"/>
        <end position="403"/>
    </location>
</feature>
<evidence type="ECO:0000259" key="9">
    <source>
        <dbReference type="PROSITE" id="PS50850"/>
    </source>
</evidence>
<dbReference type="PROSITE" id="PS00217">
    <property type="entry name" value="SUGAR_TRANSPORT_2"/>
    <property type="match status" value="1"/>
</dbReference>
<organism evidence="10 11">
    <name type="scientific">Tolypocladium ophioglossoides (strain CBS 100239)</name>
    <name type="common">Snaketongue truffleclub</name>
    <name type="synonym">Elaphocordyceps ophioglossoides</name>
    <dbReference type="NCBI Taxonomy" id="1163406"/>
    <lineage>
        <taxon>Eukaryota</taxon>
        <taxon>Fungi</taxon>
        <taxon>Dikarya</taxon>
        <taxon>Ascomycota</taxon>
        <taxon>Pezizomycotina</taxon>
        <taxon>Sordariomycetes</taxon>
        <taxon>Hypocreomycetidae</taxon>
        <taxon>Hypocreales</taxon>
        <taxon>Ophiocordycipitaceae</taxon>
        <taxon>Tolypocladium</taxon>
    </lineage>
</organism>
<dbReference type="OrthoDB" id="6612291at2759"/>
<comment type="subcellular location">
    <subcellularLocation>
        <location evidence="1">Membrane</location>
        <topology evidence="1">Multi-pass membrane protein</topology>
    </subcellularLocation>
</comment>
<evidence type="ECO:0000313" key="10">
    <source>
        <dbReference type="EMBL" id="KND87544.1"/>
    </source>
</evidence>
<feature type="transmembrane region" description="Helical" evidence="8">
    <location>
        <begin position="445"/>
        <end position="464"/>
    </location>
</feature>
<evidence type="ECO:0000256" key="1">
    <source>
        <dbReference type="ARBA" id="ARBA00004141"/>
    </source>
</evidence>
<dbReference type="Proteomes" id="UP000036947">
    <property type="component" value="Unassembled WGS sequence"/>
</dbReference>
<evidence type="ECO:0000256" key="3">
    <source>
        <dbReference type="ARBA" id="ARBA00022448"/>
    </source>
</evidence>
<evidence type="ECO:0000256" key="7">
    <source>
        <dbReference type="RuleBase" id="RU003346"/>
    </source>
</evidence>
<dbReference type="NCBIfam" id="TIGR00879">
    <property type="entry name" value="SP"/>
    <property type="match status" value="1"/>
</dbReference>
<dbReference type="PRINTS" id="PR00171">
    <property type="entry name" value="SUGRTRNSPORT"/>
</dbReference>
<keyword evidence="6 8" id="KW-0472">Membrane</keyword>
<dbReference type="GO" id="GO:0005351">
    <property type="term" value="F:carbohydrate:proton symporter activity"/>
    <property type="evidence" value="ECO:0007669"/>
    <property type="project" value="TreeGrafter"/>
</dbReference>
<dbReference type="InterPro" id="IPR036259">
    <property type="entry name" value="MFS_trans_sf"/>
</dbReference>
<feature type="transmembrane region" description="Helical" evidence="8">
    <location>
        <begin position="415"/>
        <end position="433"/>
    </location>
</feature>
<dbReference type="PROSITE" id="PS50850">
    <property type="entry name" value="MFS"/>
    <property type="match status" value="1"/>
</dbReference>
<evidence type="ECO:0000256" key="8">
    <source>
        <dbReference type="SAM" id="Phobius"/>
    </source>
</evidence>
<accession>A0A0L0N0K2</accession>
<reference evidence="10 11" key="1">
    <citation type="journal article" date="2015" name="BMC Genomics">
        <title>The genome of the truffle-parasite Tolypocladium ophioglossoides and the evolution of antifungal peptaibiotics.</title>
        <authorList>
            <person name="Quandt C.A."/>
            <person name="Bushley K.E."/>
            <person name="Spatafora J.W."/>
        </authorList>
    </citation>
    <scope>NUCLEOTIDE SEQUENCE [LARGE SCALE GENOMIC DNA]</scope>
    <source>
        <strain evidence="10 11">CBS 100239</strain>
    </source>
</reference>
<feature type="transmembrane region" description="Helical" evidence="8">
    <location>
        <begin position="280"/>
        <end position="298"/>
    </location>
</feature>
<dbReference type="STRING" id="1163406.A0A0L0N0K2"/>
<feature type="transmembrane region" description="Helical" evidence="8">
    <location>
        <begin position="318"/>
        <end position="337"/>
    </location>
</feature>
<dbReference type="InterPro" id="IPR003663">
    <property type="entry name" value="Sugar/inositol_transpt"/>
</dbReference>
<dbReference type="InterPro" id="IPR050360">
    <property type="entry name" value="MFS_Sugar_Transporters"/>
</dbReference>
<evidence type="ECO:0000256" key="4">
    <source>
        <dbReference type="ARBA" id="ARBA00022692"/>
    </source>
</evidence>
<dbReference type="FunFam" id="1.20.1250.20:FF:000134">
    <property type="entry name" value="MFS sugar transporter protein"/>
    <property type="match status" value="1"/>
</dbReference>
<comment type="caution">
    <text evidence="10">The sequence shown here is derived from an EMBL/GenBank/DDBJ whole genome shotgun (WGS) entry which is preliminary data.</text>
</comment>
<protein>
    <submittedName>
        <fullName evidence="10">Putative metabolite transport protein YwtG</fullName>
    </submittedName>
</protein>
<dbReference type="AlphaFoldDB" id="A0A0L0N0K2"/>
<proteinExistence type="inferred from homology"/>
<name>A0A0L0N0K2_TOLOC</name>
<keyword evidence="3 7" id="KW-0813">Transport</keyword>